<dbReference type="RefSeq" id="WP_357987121.1">
    <property type="nucleotide sequence ID" value="NZ_JBFAIH010000031.1"/>
</dbReference>
<sequence>MTVISEPISNIAGADDLTVFVFRSIRNRPSDDGTGFITTRIETMQASGGVLTTPDMDPGPAAVKIGATEYKITIPDSDDPIRLWPLVEAGLPVPPAEEATAVRNGGGVRRIEAVELDDYLAIPTPDPETLFVVPQ</sequence>
<gene>
    <name evidence="1" type="ORF">AB0H72_32890</name>
</gene>
<keyword evidence="2" id="KW-1185">Reference proteome</keyword>
<evidence type="ECO:0000313" key="1">
    <source>
        <dbReference type="EMBL" id="MEV0367493.1"/>
    </source>
</evidence>
<comment type="caution">
    <text evidence="1">The sequence shown here is derived from an EMBL/GenBank/DDBJ whole genome shotgun (WGS) entry which is preliminary data.</text>
</comment>
<organism evidence="1 2">
    <name type="scientific">Nocardia fusca</name>
    <dbReference type="NCBI Taxonomy" id="941183"/>
    <lineage>
        <taxon>Bacteria</taxon>
        <taxon>Bacillati</taxon>
        <taxon>Actinomycetota</taxon>
        <taxon>Actinomycetes</taxon>
        <taxon>Mycobacteriales</taxon>
        <taxon>Nocardiaceae</taxon>
        <taxon>Nocardia</taxon>
    </lineage>
</organism>
<proteinExistence type="predicted"/>
<accession>A0ABV3FIG3</accession>
<evidence type="ECO:0000313" key="2">
    <source>
        <dbReference type="Proteomes" id="UP001551658"/>
    </source>
</evidence>
<dbReference type="EMBL" id="JBFAIH010000031">
    <property type="protein sequence ID" value="MEV0367493.1"/>
    <property type="molecule type" value="Genomic_DNA"/>
</dbReference>
<name>A0ABV3FIG3_9NOCA</name>
<dbReference type="Proteomes" id="UP001551658">
    <property type="component" value="Unassembled WGS sequence"/>
</dbReference>
<reference evidence="1 2" key="1">
    <citation type="submission" date="2024-06" db="EMBL/GenBank/DDBJ databases">
        <title>The Natural Products Discovery Center: Release of the First 8490 Sequenced Strains for Exploring Actinobacteria Biosynthetic Diversity.</title>
        <authorList>
            <person name="Kalkreuter E."/>
            <person name="Kautsar S.A."/>
            <person name="Yang D."/>
            <person name="Bader C.D."/>
            <person name="Teijaro C.N."/>
            <person name="Fluegel L."/>
            <person name="Davis C.M."/>
            <person name="Simpson J.R."/>
            <person name="Lauterbach L."/>
            <person name="Steele A.D."/>
            <person name="Gui C."/>
            <person name="Meng S."/>
            <person name="Li G."/>
            <person name="Viehrig K."/>
            <person name="Ye F."/>
            <person name="Su P."/>
            <person name="Kiefer A.F."/>
            <person name="Nichols A."/>
            <person name="Cepeda A.J."/>
            <person name="Yan W."/>
            <person name="Fan B."/>
            <person name="Jiang Y."/>
            <person name="Adhikari A."/>
            <person name="Zheng C.-J."/>
            <person name="Schuster L."/>
            <person name="Cowan T.M."/>
            <person name="Smanski M.J."/>
            <person name="Chevrette M.G."/>
            <person name="De Carvalho L.P.S."/>
            <person name="Shen B."/>
        </authorList>
    </citation>
    <scope>NUCLEOTIDE SEQUENCE [LARGE SCALE GENOMIC DNA]</scope>
    <source>
        <strain evidence="1 2">NPDC050671</strain>
    </source>
</reference>
<protein>
    <submittedName>
        <fullName evidence="1">Uncharacterized protein</fullName>
    </submittedName>
</protein>